<dbReference type="Gene3D" id="3.30.70.1350">
    <property type="entry name" value="Cation efflux protein, cytoplasmic domain"/>
    <property type="match status" value="1"/>
</dbReference>
<dbReference type="InterPro" id="IPR036837">
    <property type="entry name" value="Cation_efflux_CTD_sf"/>
</dbReference>
<dbReference type="SUPFAM" id="SSF161111">
    <property type="entry name" value="Cation efflux protein transmembrane domain-like"/>
    <property type="match status" value="1"/>
</dbReference>
<dbReference type="NCBIfam" id="TIGR01297">
    <property type="entry name" value="CDF"/>
    <property type="match status" value="1"/>
</dbReference>
<dbReference type="FunFam" id="1.20.1510.10:FF:000006">
    <property type="entry name" value="Divalent cation efflux transporter"/>
    <property type="match status" value="1"/>
</dbReference>
<evidence type="ECO:0000256" key="3">
    <source>
        <dbReference type="ARBA" id="ARBA00022448"/>
    </source>
</evidence>
<feature type="transmembrane region" description="Helical" evidence="7">
    <location>
        <begin position="25"/>
        <end position="43"/>
    </location>
</feature>
<evidence type="ECO:0000256" key="4">
    <source>
        <dbReference type="ARBA" id="ARBA00022692"/>
    </source>
</evidence>
<protein>
    <submittedName>
        <fullName evidence="10">Cation diffusion facilitator family transporter</fullName>
    </submittedName>
</protein>
<feature type="transmembrane region" description="Helical" evidence="7">
    <location>
        <begin position="199"/>
        <end position="216"/>
    </location>
</feature>
<evidence type="ECO:0000256" key="7">
    <source>
        <dbReference type="SAM" id="Phobius"/>
    </source>
</evidence>
<evidence type="ECO:0000313" key="11">
    <source>
        <dbReference type="Proteomes" id="UP001182303"/>
    </source>
</evidence>
<keyword evidence="4 7" id="KW-0812">Transmembrane</keyword>
<dbReference type="Pfam" id="PF01545">
    <property type="entry name" value="Cation_efflux"/>
    <property type="match status" value="1"/>
</dbReference>
<evidence type="ECO:0000259" key="8">
    <source>
        <dbReference type="Pfam" id="PF01545"/>
    </source>
</evidence>
<dbReference type="GO" id="GO:0016020">
    <property type="term" value="C:membrane"/>
    <property type="evidence" value="ECO:0007669"/>
    <property type="project" value="UniProtKB-SubCell"/>
</dbReference>
<dbReference type="Pfam" id="PF16916">
    <property type="entry name" value="ZT_dimer"/>
    <property type="match status" value="1"/>
</dbReference>
<feature type="transmembrane region" description="Helical" evidence="7">
    <location>
        <begin position="172"/>
        <end position="192"/>
    </location>
</feature>
<dbReference type="InterPro" id="IPR058533">
    <property type="entry name" value="Cation_efflux_TM"/>
</dbReference>
<gene>
    <name evidence="10" type="ORF">P9J83_12400</name>
</gene>
<feature type="domain" description="Cation efflux protein transmembrane" evidence="8">
    <location>
        <begin position="32"/>
        <end position="222"/>
    </location>
</feature>
<evidence type="ECO:0000256" key="2">
    <source>
        <dbReference type="ARBA" id="ARBA00008114"/>
    </source>
</evidence>
<dbReference type="InterPro" id="IPR027469">
    <property type="entry name" value="Cation_efflux_TMD_sf"/>
</dbReference>
<evidence type="ECO:0000259" key="9">
    <source>
        <dbReference type="Pfam" id="PF16916"/>
    </source>
</evidence>
<evidence type="ECO:0000256" key="6">
    <source>
        <dbReference type="ARBA" id="ARBA00023136"/>
    </source>
</evidence>
<dbReference type="RefSeq" id="WP_310943932.1">
    <property type="nucleotide sequence ID" value="NZ_JARUIS010000018.1"/>
</dbReference>
<dbReference type="Gene3D" id="1.20.1510.10">
    <property type="entry name" value="Cation efflux protein transmembrane domain"/>
    <property type="match status" value="1"/>
</dbReference>
<dbReference type="AlphaFoldDB" id="A0AAE4FMG7"/>
<dbReference type="EMBL" id="JARUIS010000018">
    <property type="protein sequence ID" value="MDS1004292.1"/>
    <property type="molecule type" value="Genomic_DNA"/>
</dbReference>
<keyword evidence="6 7" id="KW-0472">Membrane</keyword>
<dbReference type="GO" id="GO:0008324">
    <property type="term" value="F:monoatomic cation transmembrane transporter activity"/>
    <property type="evidence" value="ECO:0007669"/>
    <property type="project" value="InterPro"/>
</dbReference>
<name>A0AAE4FMG7_CLOSG</name>
<dbReference type="InterPro" id="IPR050291">
    <property type="entry name" value="CDF_Transporter"/>
</dbReference>
<comment type="similarity">
    <text evidence="2">Belongs to the cation diffusion facilitator (CDF) transporter (TC 2.A.4) family.</text>
</comment>
<feature type="transmembrane region" description="Helical" evidence="7">
    <location>
        <begin position="98"/>
        <end position="116"/>
    </location>
</feature>
<dbReference type="InterPro" id="IPR027470">
    <property type="entry name" value="Cation_efflux_CTD"/>
</dbReference>
<dbReference type="PANTHER" id="PTHR43840">
    <property type="entry name" value="MITOCHONDRIAL METAL TRANSPORTER 1-RELATED"/>
    <property type="match status" value="1"/>
</dbReference>
<comment type="caution">
    <text evidence="10">The sequence shown here is derived from an EMBL/GenBank/DDBJ whole genome shotgun (WGS) entry which is preliminary data.</text>
</comment>
<evidence type="ECO:0000313" key="10">
    <source>
        <dbReference type="EMBL" id="MDS1004292.1"/>
    </source>
</evidence>
<accession>A0AAE4FMG7</accession>
<feature type="transmembrane region" description="Helical" evidence="7">
    <location>
        <begin position="128"/>
        <end position="152"/>
    </location>
</feature>
<sequence length="392" mass="44408">MFTRFLITKFIKNHNDVNNRRVRDAYGYLASIVGILCNIILFITKLSIGLISNSIAVIADAFNNLSDAASSIITFLGFKLASKPADKEHPFGHGRIEYLSGFIVSFMVLLVGVEFIKSSFNKIIHPTLVKFQLIPFVILILSILIKLWLSIFNKSIGNKIDSNALKATSFDALSDVIASFFVALSLIISKWISIPLDGYFGIVISLFILYSGISLIKETLSPILGEAPDSKLVNEIIDNIMRNDLIMGVHDLIIHNYGPRRYMASIHAEVPSNESIVKIHEVIDKAENEISKKLDLLLVIHMDPINVDNKEIAYTRKEVVKILEEFSIIKSMHDFRMVGEDEYKNLIFDIVIDHSFKLTSELENQLKKDIDNCIKKLHPKYNTVITIDRDFY</sequence>
<comment type="subcellular location">
    <subcellularLocation>
        <location evidence="1">Membrane</location>
        <topology evidence="1">Multi-pass membrane protein</topology>
    </subcellularLocation>
</comment>
<evidence type="ECO:0000256" key="5">
    <source>
        <dbReference type="ARBA" id="ARBA00022989"/>
    </source>
</evidence>
<reference evidence="10" key="1">
    <citation type="submission" date="2023-04" db="EMBL/GenBank/DDBJ databases">
        <title>Assessment of the microbiological origin of a defect in Grana Padano cheese.</title>
        <authorList>
            <person name="Zago M."/>
            <person name="Rossetti L."/>
            <person name="Bonvini B."/>
            <person name="Carminati D."/>
            <person name="Giraffa G."/>
        </authorList>
    </citation>
    <scope>NUCLEOTIDE SEQUENCE</scope>
    <source>
        <strain evidence="10">4990</strain>
    </source>
</reference>
<keyword evidence="5 7" id="KW-1133">Transmembrane helix</keyword>
<keyword evidence="3" id="KW-0813">Transport</keyword>
<dbReference type="PANTHER" id="PTHR43840:SF15">
    <property type="entry name" value="MITOCHONDRIAL METAL TRANSPORTER 1-RELATED"/>
    <property type="match status" value="1"/>
</dbReference>
<dbReference type="Proteomes" id="UP001182303">
    <property type="component" value="Unassembled WGS sequence"/>
</dbReference>
<proteinExistence type="inferred from homology"/>
<feature type="domain" description="Cation efflux protein cytoplasmic" evidence="9">
    <location>
        <begin position="228"/>
        <end position="304"/>
    </location>
</feature>
<evidence type="ECO:0000256" key="1">
    <source>
        <dbReference type="ARBA" id="ARBA00004141"/>
    </source>
</evidence>
<organism evidence="10 11">
    <name type="scientific">Clostridium sporogenes</name>
    <dbReference type="NCBI Taxonomy" id="1509"/>
    <lineage>
        <taxon>Bacteria</taxon>
        <taxon>Bacillati</taxon>
        <taxon>Bacillota</taxon>
        <taxon>Clostridia</taxon>
        <taxon>Eubacteriales</taxon>
        <taxon>Clostridiaceae</taxon>
        <taxon>Clostridium</taxon>
    </lineage>
</organism>
<dbReference type="InterPro" id="IPR002524">
    <property type="entry name" value="Cation_efflux"/>
</dbReference>
<dbReference type="SUPFAM" id="SSF160240">
    <property type="entry name" value="Cation efflux protein cytoplasmic domain-like"/>
    <property type="match status" value="1"/>
</dbReference>